<protein>
    <submittedName>
        <fullName evidence="2">Uncharacterized protein</fullName>
    </submittedName>
</protein>
<evidence type="ECO:0000256" key="1">
    <source>
        <dbReference type="SAM" id="Phobius"/>
    </source>
</evidence>
<feature type="transmembrane region" description="Helical" evidence="1">
    <location>
        <begin position="192"/>
        <end position="212"/>
    </location>
</feature>
<feature type="transmembrane region" description="Helical" evidence="1">
    <location>
        <begin position="126"/>
        <end position="147"/>
    </location>
</feature>
<keyword evidence="1" id="KW-0472">Membrane</keyword>
<proteinExistence type="predicted"/>
<dbReference type="RefSeq" id="WP_326073239.1">
    <property type="nucleotide sequence ID" value="NZ_JARLKY010000046.1"/>
</dbReference>
<gene>
    <name evidence="2" type="ORF">P4I72_18360</name>
</gene>
<dbReference type="Proteomes" id="UP001338137">
    <property type="component" value="Unassembled WGS sequence"/>
</dbReference>
<name>A0ABU6G582_9BACL</name>
<feature type="transmembrane region" description="Helical" evidence="1">
    <location>
        <begin position="83"/>
        <end position="106"/>
    </location>
</feature>
<keyword evidence="1" id="KW-1133">Transmembrane helix</keyword>
<feature type="transmembrane region" description="Helical" evidence="1">
    <location>
        <begin position="6"/>
        <end position="24"/>
    </location>
</feature>
<feature type="transmembrane region" description="Helical" evidence="1">
    <location>
        <begin position="36"/>
        <end position="53"/>
    </location>
</feature>
<evidence type="ECO:0000313" key="2">
    <source>
        <dbReference type="EMBL" id="MEC0229096.1"/>
    </source>
</evidence>
<keyword evidence="1" id="KW-0812">Transmembrane</keyword>
<evidence type="ECO:0000313" key="3">
    <source>
        <dbReference type="Proteomes" id="UP001338137"/>
    </source>
</evidence>
<feature type="transmembrane region" description="Helical" evidence="1">
    <location>
        <begin position="167"/>
        <end position="186"/>
    </location>
</feature>
<organism evidence="2 3">
    <name type="scientific">Paenibacillus alba</name>
    <dbReference type="NCBI Taxonomy" id="1197127"/>
    <lineage>
        <taxon>Bacteria</taxon>
        <taxon>Bacillati</taxon>
        <taxon>Bacillota</taxon>
        <taxon>Bacilli</taxon>
        <taxon>Bacillales</taxon>
        <taxon>Paenibacillaceae</taxon>
        <taxon>Paenibacillus</taxon>
    </lineage>
</organism>
<accession>A0ABU6G582</accession>
<dbReference type="EMBL" id="JARLKY010000046">
    <property type="protein sequence ID" value="MEC0229096.1"/>
    <property type="molecule type" value="Genomic_DNA"/>
</dbReference>
<sequence>MVWHYNVLIGTYTLFSMMFLGLSLFRVSMKLKWAQVLLISLFVSSLFSMITMLFQTEQWNTLLIILTEAGLIHYLFRLRKLHSLLIVFLGSLGYTIYLAVVVFFAWSITFVPVDVYFEGMDTTYCYFKLAAATLACLTAGLLIKRRLGFTVRLEMHFSKFTRPQNPMLFHVFLFAFILFSTAYYTIHLKFTTVFYFVTCFCILLGWILYLLYRKEMEDI</sequence>
<keyword evidence="3" id="KW-1185">Reference proteome</keyword>
<comment type="caution">
    <text evidence="2">The sequence shown here is derived from an EMBL/GenBank/DDBJ whole genome shotgun (WGS) entry which is preliminary data.</text>
</comment>
<feature type="transmembrane region" description="Helical" evidence="1">
    <location>
        <begin position="59"/>
        <end position="76"/>
    </location>
</feature>
<reference evidence="2 3" key="1">
    <citation type="submission" date="2023-03" db="EMBL/GenBank/DDBJ databases">
        <title>Bacillus Genome Sequencing.</title>
        <authorList>
            <person name="Dunlap C."/>
        </authorList>
    </citation>
    <scope>NUCLEOTIDE SEQUENCE [LARGE SCALE GENOMIC DNA]</scope>
    <source>
        <strain evidence="2 3">BD-533</strain>
    </source>
</reference>